<evidence type="ECO:0000313" key="2">
    <source>
        <dbReference type="Proteomes" id="UP000177751"/>
    </source>
</evidence>
<gene>
    <name evidence="1" type="ORF">A2401_01255</name>
</gene>
<name>A0A1G2JEG4_9BACT</name>
<dbReference type="STRING" id="1802229.A2401_01255"/>
<accession>A0A1G2JEG4</accession>
<sequence>MILDSSISSITNLIGKFTTEPFYFKGFSASVLPGTVGMPGFNLKQNTDNFYMIDWSLAIKMANSLNEDIVIENIKSEWRGVNGFVCKSDDFCNSIYRVKSDGDVDAIEKLLAGNKQKVLLPFLMKKQSEIIIQANFALYIYKKRFLRHLDMVHFKKIEVKEPDTYHQLYRKSLVKIRLNGKWRSLVLKPQEFFVAGDILNIPDTN</sequence>
<dbReference type="EMBL" id="MHPP01000014">
    <property type="protein sequence ID" value="OGZ84658.1"/>
    <property type="molecule type" value="Genomic_DNA"/>
</dbReference>
<proteinExistence type="predicted"/>
<comment type="caution">
    <text evidence="1">The sequence shown here is derived from an EMBL/GenBank/DDBJ whole genome shotgun (WGS) entry which is preliminary data.</text>
</comment>
<protein>
    <submittedName>
        <fullName evidence="1">Uncharacterized protein</fullName>
    </submittedName>
</protein>
<reference evidence="1 2" key="1">
    <citation type="journal article" date="2016" name="Nat. Commun.">
        <title>Thousands of microbial genomes shed light on interconnected biogeochemical processes in an aquifer system.</title>
        <authorList>
            <person name="Anantharaman K."/>
            <person name="Brown C.T."/>
            <person name="Hug L.A."/>
            <person name="Sharon I."/>
            <person name="Castelle C.J."/>
            <person name="Probst A.J."/>
            <person name="Thomas B.C."/>
            <person name="Singh A."/>
            <person name="Wilkins M.J."/>
            <person name="Karaoz U."/>
            <person name="Brodie E.L."/>
            <person name="Williams K.H."/>
            <person name="Hubbard S.S."/>
            <person name="Banfield J.F."/>
        </authorList>
    </citation>
    <scope>NUCLEOTIDE SEQUENCE [LARGE SCALE GENOMIC DNA]</scope>
</reference>
<evidence type="ECO:0000313" key="1">
    <source>
        <dbReference type="EMBL" id="OGZ84658.1"/>
    </source>
</evidence>
<dbReference type="Proteomes" id="UP000177751">
    <property type="component" value="Unassembled WGS sequence"/>
</dbReference>
<dbReference type="AlphaFoldDB" id="A0A1G2JEG4"/>
<organism evidence="1 2">
    <name type="scientific">Candidatus Staskawiczbacteria bacterium RIFOXYC1_FULL_38_18</name>
    <dbReference type="NCBI Taxonomy" id="1802229"/>
    <lineage>
        <taxon>Bacteria</taxon>
        <taxon>Candidatus Staskawicziibacteriota</taxon>
    </lineage>
</organism>